<name>A0A4Q7IYD8_9PSEU</name>
<gene>
    <name evidence="2" type="ORF">EWH70_34080</name>
</gene>
<evidence type="ECO:0000256" key="1">
    <source>
        <dbReference type="SAM" id="MobiDB-lite"/>
    </source>
</evidence>
<keyword evidence="3" id="KW-1185">Reference proteome</keyword>
<dbReference type="RefSeq" id="WP_130479720.1">
    <property type="nucleotide sequence ID" value="NZ_SFCC01000024.1"/>
</dbReference>
<dbReference type="EMBL" id="SFCC01000024">
    <property type="protein sequence ID" value="RZQ59459.1"/>
    <property type="molecule type" value="Genomic_DNA"/>
</dbReference>
<evidence type="ECO:0000313" key="2">
    <source>
        <dbReference type="EMBL" id="RZQ59459.1"/>
    </source>
</evidence>
<accession>A0A4Q7IYD8</accession>
<feature type="region of interest" description="Disordered" evidence="1">
    <location>
        <begin position="1"/>
        <end position="20"/>
    </location>
</feature>
<organism evidence="2 3">
    <name type="scientific">Amycolatopsis suaedae</name>
    <dbReference type="NCBI Taxonomy" id="2510978"/>
    <lineage>
        <taxon>Bacteria</taxon>
        <taxon>Bacillati</taxon>
        <taxon>Actinomycetota</taxon>
        <taxon>Actinomycetes</taxon>
        <taxon>Pseudonocardiales</taxon>
        <taxon>Pseudonocardiaceae</taxon>
        <taxon>Amycolatopsis</taxon>
    </lineage>
</organism>
<proteinExistence type="predicted"/>
<dbReference type="AlphaFoldDB" id="A0A4Q7IYD8"/>
<evidence type="ECO:0000313" key="3">
    <source>
        <dbReference type="Proteomes" id="UP000292003"/>
    </source>
</evidence>
<dbReference type="OrthoDB" id="3693848at2"/>
<dbReference type="Proteomes" id="UP000292003">
    <property type="component" value="Unassembled WGS sequence"/>
</dbReference>
<reference evidence="2 3" key="1">
    <citation type="submission" date="2019-02" db="EMBL/GenBank/DDBJ databases">
        <title>Draft genome sequence of Amycolatopsis sp. 8-3EHSu isolated from roots of Suaeda maritima.</title>
        <authorList>
            <person name="Duangmal K."/>
            <person name="Chantavorakit T."/>
        </authorList>
    </citation>
    <scope>NUCLEOTIDE SEQUENCE [LARGE SCALE GENOMIC DNA]</scope>
    <source>
        <strain evidence="2 3">8-3EHSu</strain>
    </source>
</reference>
<protein>
    <submittedName>
        <fullName evidence="2">Uncharacterized protein</fullName>
    </submittedName>
</protein>
<comment type="caution">
    <text evidence="2">The sequence shown here is derived from an EMBL/GenBank/DDBJ whole genome shotgun (WGS) entry which is preliminary data.</text>
</comment>
<sequence>MNQADNIDNDPVREQGPPTVWEGAAGAPALLVLDPAGAANHEGLPASWRDVTTRRQVVWFRLPTDGALSAAEEMLTDPSALGGTVDLLASGPAAGTAVALAGRHADTVRSLLLVDPEEEPARIPVDVRVVAHSTGGPRDRVPPPLPLGHPDVVAAVERTLAELDA</sequence>